<gene>
    <name evidence="1" type="primary">CWH43_3</name>
    <name evidence="1" type="ORF">IWW38_004421</name>
</gene>
<proteinExistence type="predicted"/>
<comment type="caution">
    <text evidence="1">The sequence shown here is derived from an EMBL/GenBank/DDBJ whole genome shotgun (WGS) entry which is preliminary data.</text>
</comment>
<protein>
    <submittedName>
        <fullName evidence="1">Protein cwh43</fullName>
    </submittedName>
</protein>
<organism evidence="1 2">
    <name type="scientific">Coemansia aciculifera</name>
    <dbReference type="NCBI Taxonomy" id="417176"/>
    <lineage>
        <taxon>Eukaryota</taxon>
        <taxon>Fungi</taxon>
        <taxon>Fungi incertae sedis</taxon>
        <taxon>Zoopagomycota</taxon>
        <taxon>Kickxellomycotina</taxon>
        <taxon>Kickxellomycetes</taxon>
        <taxon>Kickxellales</taxon>
        <taxon>Kickxellaceae</taxon>
        <taxon>Coemansia</taxon>
    </lineage>
</organism>
<name>A0ACC1LXY0_9FUNG</name>
<reference evidence="1" key="1">
    <citation type="submission" date="2022-07" db="EMBL/GenBank/DDBJ databases">
        <title>Phylogenomic reconstructions and comparative analyses of Kickxellomycotina fungi.</title>
        <authorList>
            <person name="Reynolds N.K."/>
            <person name="Stajich J.E."/>
            <person name="Barry K."/>
            <person name="Grigoriev I.V."/>
            <person name="Crous P."/>
            <person name="Smith M.E."/>
        </authorList>
    </citation>
    <scope>NUCLEOTIDE SEQUENCE</scope>
    <source>
        <strain evidence="1">CBS 190363</strain>
    </source>
</reference>
<dbReference type="Proteomes" id="UP001139981">
    <property type="component" value="Unassembled WGS sequence"/>
</dbReference>
<evidence type="ECO:0000313" key="2">
    <source>
        <dbReference type="Proteomes" id="UP001139981"/>
    </source>
</evidence>
<evidence type="ECO:0000313" key="1">
    <source>
        <dbReference type="EMBL" id="KAJ2889918.1"/>
    </source>
</evidence>
<keyword evidence="2" id="KW-1185">Reference proteome</keyword>
<feature type="non-terminal residue" evidence="1">
    <location>
        <position position="147"/>
    </location>
</feature>
<dbReference type="EMBL" id="JANBVB010001597">
    <property type="protein sequence ID" value="KAJ2889918.1"/>
    <property type="molecule type" value="Genomic_DNA"/>
</dbReference>
<accession>A0ACC1LXY0</accession>
<sequence length="147" mass="16032">MWVASSDTRHFLADTYLSFVFWTVLTSLGLCIWYFPLWHMGISGYEVALFADMAPVLLGIPPLRRLLQRHRWVSAALSLAGIMAYATPRPEKRLLGVVIGTAGATLGLGSSLYPGGGARLARAIQAWEAGLLVSVAVRMVFQTNNPV</sequence>